<evidence type="ECO:0000313" key="6">
    <source>
        <dbReference type="Proteomes" id="UP000784880"/>
    </source>
</evidence>
<comment type="pathway">
    <text evidence="3">Cofactor biosynthesis; coenzyme A biosynthesis; CoA from (R)-pantothenate: step 5/5.</text>
</comment>
<dbReference type="PROSITE" id="PS51219">
    <property type="entry name" value="DPCK"/>
    <property type="match status" value="1"/>
</dbReference>
<dbReference type="PANTHER" id="PTHR10695">
    <property type="entry name" value="DEPHOSPHO-COA KINASE-RELATED"/>
    <property type="match status" value="1"/>
</dbReference>
<comment type="function">
    <text evidence="3">Catalyzes the phosphorylation of the 3'-hydroxyl group of dephosphocoenzyme A to form coenzyme A.</text>
</comment>
<name>A0ABS6JKG6_9BACI</name>
<comment type="catalytic activity">
    <reaction evidence="3">
        <text>3'-dephospho-CoA + ATP = ADP + CoA + H(+)</text>
        <dbReference type="Rhea" id="RHEA:18245"/>
        <dbReference type="ChEBI" id="CHEBI:15378"/>
        <dbReference type="ChEBI" id="CHEBI:30616"/>
        <dbReference type="ChEBI" id="CHEBI:57287"/>
        <dbReference type="ChEBI" id="CHEBI:57328"/>
        <dbReference type="ChEBI" id="CHEBI:456216"/>
        <dbReference type="EC" id="2.7.1.24"/>
    </reaction>
</comment>
<dbReference type="EC" id="2.7.1.24" evidence="3 4"/>
<sequence length="199" mass="22688">MKMIIGLTGGIATGKSTVSKMIKERGLPVVDADVIAKKVVLPGEVGYRWIVDYFGKEILTDSMTIDRKKLGTIIFNDAEKRKRLNEIVHPEVRKEMKRQTEELLARGFETIIQDIPLLIESKLEGTVDKILLVYVPEKVQLERLMERDNSTKEEALSRIRSQIPIDEKKNYASAILHNDGTISETEKQLDKLLLEWGIK</sequence>
<keyword evidence="1 3" id="KW-0547">Nucleotide-binding</keyword>
<organism evidence="5 6">
    <name type="scientific">Evansella tamaricis</name>
    <dbReference type="NCBI Taxonomy" id="2069301"/>
    <lineage>
        <taxon>Bacteria</taxon>
        <taxon>Bacillati</taxon>
        <taxon>Bacillota</taxon>
        <taxon>Bacilli</taxon>
        <taxon>Bacillales</taxon>
        <taxon>Bacillaceae</taxon>
        <taxon>Evansella</taxon>
    </lineage>
</organism>
<proteinExistence type="inferred from homology"/>
<feature type="binding site" evidence="3">
    <location>
        <begin position="12"/>
        <end position="17"/>
    </location>
    <ligand>
        <name>ATP</name>
        <dbReference type="ChEBI" id="CHEBI:30616"/>
    </ligand>
</feature>
<dbReference type="CDD" id="cd02022">
    <property type="entry name" value="DPCK"/>
    <property type="match status" value="1"/>
</dbReference>
<keyword evidence="3" id="KW-0173">Coenzyme A biosynthesis</keyword>
<dbReference type="PANTHER" id="PTHR10695:SF46">
    <property type="entry name" value="BIFUNCTIONAL COENZYME A SYNTHASE-RELATED"/>
    <property type="match status" value="1"/>
</dbReference>
<dbReference type="Pfam" id="PF01121">
    <property type="entry name" value="CoaE"/>
    <property type="match status" value="1"/>
</dbReference>
<evidence type="ECO:0000256" key="3">
    <source>
        <dbReference type="HAMAP-Rule" id="MF_00376"/>
    </source>
</evidence>
<keyword evidence="3 5" id="KW-0418">Kinase</keyword>
<dbReference type="NCBIfam" id="TIGR00152">
    <property type="entry name" value="dephospho-CoA kinase"/>
    <property type="match status" value="1"/>
</dbReference>
<accession>A0ABS6JKG6</accession>
<dbReference type="EMBL" id="JAHQCS010000168">
    <property type="protein sequence ID" value="MBU9714179.1"/>
    <property type="molecule type" value="Genomic_DNA"/>
</dbReference>
<comment type="similarity">
    <text evidence="3">Belongs to the CoaE family.</text>
</comment>
<evidence type="ECO:0000256" key="2">
    <source>
        <dbReference type="ARBA" id="ARBA00022840"/>
    </source>
</evidence>
<protein>
    <recommendedName>
        <fullName evidence="3 4">Dephospho-CoA kinase</fullName>
        <ecNumber evidence="3 4">2.7.1.24</ecNumber>
    </recommendedName>
    <alternativeName>
        <fullName evidence="3">Dephosphocoenzyme A kinase</fullName>
    </alternativeName>
</protein>
<keyword evidence="6" id="KW-1185">Reference proteome</keyword>
<comment type="subcellular location">
    <subcellularLocation>
        <location evidence="3">Cytoplasm</location>
    </subcellularLocation>
</comment>
<reference evidence="5 6" key="1">
    <citation type="submission" date="2021-06" db="EMBL/GenBank/DDBJ databases">
        <title>Bacillus sp. RD4P76, an endophyte from a halophyte.</title>
        <authorList>
            <person name="Sun J.-Q."/>
        </authorList>
    </citation>
    <scope>NUCLEOTIDE SEQUENCE [LARGE SCALE GENOMIC DNA]</scope>
    <source>
        <strain evidence="5 6">CGMCC 1.15917</strain>
    </source>
</reference>
<evidence type="ECO:0000256" key="4">
    <source>
        <dbReference type="NCBIfam" id="TIGR00152"/>
    </source>
</evidence>
<dbReference type="InterPro" id="IPR001977">
    <property type="entry name" value="Depp_CoAkinase"/>
</dbReference>
<keyword evidence="3 5" id="KW-0808">Transferase</keyword>
<keyword evidence="3" id="KW-0963">Cytoplasm</keyword>
<gene>
    <name evidence="3 5" type="primary">coaE</name>
    <name evidence="5" type="ORF">KS419_20795</name>
</gene>
<dbReference type="HAMAP" id="MF_00376">
    <property type="entry name" value="Dephospho_CoA_kinase"/>
    <property type="match status" value="1"/>
</dbReference>
<dbReference type="Proteomes" id="UP000784880">
    <property type="component" value="Unassembled WGS sequence"/>
</dbReference>
<comment type="caution">
    <text evidence="5">The sequence shown here is derived from an EMBL/GenBank/DDBJ whole genome shotgun (WGS) entry which is preliminary data.</text>
</comment>
<evidence type="ECO:0000256" key="1">
    <source>
        <dbReference type="ARBA" id="ARBA00022741"/>
    </source>
</evidence>
<keyword evidence="2 3" id="KW-0067">ATP-binding</keyword>
<dbReference type="GO" id="GO:0004140">
    <property type="term" value="F:dephospho-CoA kinase activity"/>
    <property type="evidence" value="ECO:0007669"/>
    <property type="project" value="UniProtKB-EC"/>
</dbReference>
<evidence type="ECO:0000313" key="5">
    <source>
        <dbReference type="EMBL" id="MBU9714179.1"/>
    </source>
</evidence>